<reference evidence="15 16" key="1">
    <citation type="submission" date="2018-02" db="EMBL/GenBank/DDBJ databases">
        <title>novel marine gammaproteobacteria from coastal saline agro ecosystem.</title>
        <authorList>
            <person name="Krishnan R."/>
            <person name="Ramesh Kumar N."/>
        </authorList>
    </citation>
    <scope>NUCLEOTIDE SEQUENCE [LARGE SCALE GENOMIC DNA]</scope>
    <source>
        <strain evidence="15 16">228</strain>
    </source>
</reference>
<dbReference type="AlphaFoldDB" id="A0A2S5KNR0"/>
<evidence type="ECO:0000313" key="15">
    <source>
        <dbReference type="EMBL" id="PPC76380.1"/>
    </source>
</evidence>
<feature type="active site" evidence="13">
    <location>
        <position position="67"/>
    </location>
</feature>
<keyword evidence="2 13" id="KW-0963">Cytoplasm</keyword>
<dbReference type="GO" id="GO:0005737">
    <property type="term" value="C:cytoplasm"/>
    <property type="evidence" value="ECO:0007669"/>
    <property type="project" value="UniProtKB-SubCell"/>
</dbReference>
<keyword evidence="4 13" id="KW-0479">Metal-binding</keyword>
<comment type="function">
    <text evidence="13">The RuvA-RuvB-RuvC complex processes Holliday junction (HJ) DNA during genetic recombination and DNA repair. Endonuclease that resolves HJ intermediates. Cleaves cruciform DNA by making single-stranded nicks across the HJ at symmetrical positions within the homologous arms, yielding a 5'-phosphate and a 3'-hydroxyl group; requires a central core of homology in the junction. The consensus cleavage sequence is 5'-(A/T)TT(C/G)-3'. Cleavage occurs on the 3'-side of the TT dinucleotide at the point of strand exchange. HJ branch migration catalyzed by RuvA-RuvB allows RuvC to scan DNA until it finds its consensus sequence, where it cleaves and resolves the cruciform DNA.</text>
</comment>
<keyword evidence="6 13" id="KW-0227">DNA damage</keyword>
<feature type="active site" evidence="13">
    <location>
        <position position="139"/>
    </location>
</feature>
<comment type="subunit">
    <text evidence="13">Homodimer which binds Holliday junction (HJ) DNA. The HJ becomes 2-fold symmetrical on binding to RuvC with unstacked arms; it has a different conformation from HJ DNA in complex with RuvA. In the full resolvosome a probable DNA-RuvA(4)-RuvB(12)-RuvC(2) complex forms which resolves the HJ.</text>
</comment>
<evidence type="ECO:0000256" key="4">
    <source>
        <dbReference type="ARBA" id="ARBA00022723"/>
    </source>
</evidence>
<dbReference type="OrthoDB" id="9805499at2"/>
<dbReference type="HAMAP" id="MF_00034">
    <property type="entry name" value="RuvC"/>
    <property type="match status" value="1"/>
</dbReference>
<dbReference type="PRINTS" id="PR00696">
    <property type="entry name" value="RSOLVASERUVC"/>
</dbReference>
<accession>A0A2S5KNR0</accession>
<comment type="cofactor">
    <cofactor evidence="13">
        <name>Mg(2+)</name>
        <dbReference type="ChEBI" id="CHEBI:18420"/>
    </cofactor>
    <text evidence="13">Binds 2 Mg(2+) ion per subunit.</text>
</comment>
<keyword evidence="10 13" id="KW-0233">DNA recombination</keyword>
<dbReference type="GO" id="GO:0000287">
    <property type="term" value="F:magnesium ion binding"/>
    <property type="evidence" value="ECO:0007669"/>
    <property type="project" value="UniProtKB-UniRule"/>
</dbReference>
<dbReference type="Gene3D" id="3.30.420.10">
    <property type="entry name" value="Ribonuclease H-like superfamily/Ribonuclease H"/>
    <property type="match status" value="1"/>
</dbReference>
<dbReference type="FunFam" id="3.30.420.10:FF:000002">
    <property type="entry name" value="Crossover junction endodeoxyribonuclease RuvC"/>
    <property type="match status" value="1"/>
</dbReference>
<dbReference type="InterPro" id="IPR020563">
    <property type="entry name" value="X-over_junc_endoDNase_Mg_BS"/>
</dbReference>
<comment type="similarity">
    <text evidence="1 13">Belongs to the RuvC family.</text>
</comment>
<evidence type="ECO:0000256" key="13">
    <source>
        <dbReference type="HAMAP-Rule" id="MF_00034"/>
    </source>
</evidence>
<comment type="caution">
    <text evidence="15">The sequence shown here is derived from an EMBL/GenBank/DDBJ whole genome shotgun (WGS) entry which is preliminary data.</text>
</comment>
<evidence type="ECO:0000256" key="9">
    <source>
        <dbReference type="ARBA" id="ARBA00023125"/>
    </source>
</evidence>
<keyword evidence="5 13" id="KW-0255">Endonuclease</keyword>
<dbReference type="EC" id="3.1.21.10" evidence="13 14"/>
<gene>
    <name evidence="13" type="primary">ruvC</name>
    <name evidence="15" type="ORF">C4K68_15600</name>
</gene>
<dbReference type="InterPro" id="IPR002176">
    <property type="entry name" value="X-over_junc_endoDNase_RuvC"/>
</dbReference>
<dbReference type="Pfam" id="PF02075">
    <property type="entry name" value="RuvC"/>
    <property type="match status" value="1"/>
</dbReference>
<comment type="subcellular location">
    <subcellularLocation>
        <location evidence="13">Cytoplasm</location>
    </subcellularLocation>
</comment>
<evidence type="ECO:0000256" key="2">
    <source>
        <dbReference type="ARBA" id="ARBA00022490"/>
    </source>
</evidence>
<evidence type="ECO:0000256" key="11">
    <source>
        <dbReference type="ARBA" id="ARBA00023204"/>
    </source>
</evidence>
<dbReference type="InterPro" id="IPR012337">
    <property type="entry name" value="RNaseH-like_sf"/>
</dbReference>
<keyword evidence="8 13" id="KW-0460">Magnesium</keyword>
<evidence type="ECO:0000256" key="5">
    <source>
        <dbReference type="ARBA" id="ARBA00022759"/>
    </source>
</evidence>
<keyword evidence="11 13" id="KW-0234">DNA repair</keyword>
<dbReference type="GO" id="GO:0003677">
    <property type="term" value="F:DNA binding"/>
    <property type="evidence" value="ECO:0007669"/>
    <property type="project" value="UniProtKB-KW"/>
</dbReference>
<dbReference type="CDD" id="cd16962">
    <property type="entry name" value="RuvC"/>
    <property type="match status" value="1"/>
</dbReference>
<protein>
    <recommendedName>
        <fullName evidence="13 14">Crossover junction endodeoxyribonuclease RuvC</fullName>
        <ecNumber evidence="13 14">3.1.21.10</ecNumber>
    </recommendedName>
    <alternativeName>
        <fullName evidence="13">Holliday junction nuclease RuvC</fullName>
    </alternativeName>
    <alternativeName>
        <fullName evidence="13">Holliday junction resolvase RuvC</fullName>
    </alternativeName>
</protein>
<dbReference type="NCBIfam" id="TIGR00228">
    <property type="entry name" value="ruvC"/>
    <property type="match status" value="1"/>
</dbReference>
<evidence type="ECO:0000256" key="6">
    <source>
        <dbReference type="ARBA" id="ARBA00022763"/>
    </source>
</evidence>
<dbReference type="Proteomes" id="UP000238196">
    <property type="component" value="Unassembled WGS sequence"/>
</dbReference>
<evidence type="ECO:0000256" key="8">
    <source>
        <dbReference type="ARBA" id="ARBA00022842"/>
    </source>
</evidence>
<dbReference type="GO" id="GO:0006310">
    <property type="term" value="P:DNA recombination"/>
    <property type="evidence" value="ECO:0007669"/>
    <property type="project" value="UniProtKB-UniRule"/>
</dbReference>
<dbReference type="PANTHER" id="PTHR30194:SF3">
    <property type="entry name" value="CROSSOVER JUNCTION ENDODEOXYRIBONUCLEASE RUVC"/>
    <property type="match status" value="1"/>
</dbReference>
<keyword evidence="7 13" id="KW-0378">Hydrolase</keyword>
<dbReference type="EMBL" id="PRLP01000052">
    <property type="protein sequence ID" value="PPC76380.1"/>
    <property type="molecule type" value="Genomic_DNA"/>
</dbReference>
<keyword evidence="9 13" id="KW-0238">DNA-binding</keyword>
<name>A0A2S5KNR0_9PROT</name>
<feature type="binding site" evidence="13">
    <location>
        <position position="8"/>
    </location>
    <ligand>
        <name>Mg(2+)</name>
        <dbReference type="ChEBI" id="CHEBI:18420"/>
        <label>1</label>
    </ligand>
</feature>
<evidence type="ECO:0000256" key="14">
    <source>
        <dbReference type="NCBIfam" id="TIGR00228"/>
    </source>
</evidence>
<dbReference type="PROSITE" id="PS01321">
    <property type="entry name" value="RUVC"/>
    <property type="match status" value="1"/>
</dbReference>
<proteinExistence type="inferred from homology"/>
<organism evidence="15 16">
    <name type="scientific">Proteobacteria bacterium 228</name>
    <dbReference type="NCBI Taxonomy" id="2083153"/>
    <lineage>
        <taxon>Bacteria</taxon>
        <taxon>Pseudomonadati</taxon>
        <taxon>Pseudomonadota</taxon>
    </lineage>
</organism>
<evidence type="ECO:0000313" key="16">
    <source>
        <dbReference type="Proteomes" id="UP000238196"/>
    </source>
</evidence>
<comment type="catalytic activity">
    <reaction evidence="12 13">
        <text>Endonucleolytic cleavage at a junction such as a reciprocal single-stranded crossover between two homologous DNA duplexes (Holliday junction).</text>
        <dbReference type="EC" id="3.1.21.10"/>
    </reaction>
</comment>
<evidence type="ECO:0000256" key="12">
    <source>
        <dbReference type="ARBA" id="ARBA00029354"/>
    </source>
</evidence>
<feature type="binding site" evidence="13">
    <location>
        <position position="67"/>
    </location>
    <ligand>
        <name>Mg(2+)</name>
        <dbReference type="ChEBI" id="CHEBI:18420"/>
        <label>2</label>
    </ligand>
</feature>
<feature type="active site" evidence="13">
    <location>
        <position position="8"/>
    </location>
</feature>
<dbReference type="PANTHER" id="PTHR30194">
    <property type="entry name" value="CROSSOVER JUNCTION ENDODEOXYRIBONUCLEASE RUVC"/>
    <property type="match status" value="1"/>
</dbReference>
<evidence type="ECO:0000256" key="7">
    <source>
        <dbReference type="ARBA" id="ARBA00022801"/>
    </source>
</evidence>
<feature type="binding site" evidence="13">
    <location>
        <position position="139"/>
    </location>
    <ligand>
        <name>Mg(2+)</name>
        <dbReference type="ChEBI" id="CHEBI:18420"/>
        <label>1</label>
    </ligand>
</feature>
<dbReference type="InterPro" id="IPR036397">
    <property type="entry name" value="RNaseH_sf"/>
</dbReference>
<evidence type="ECO:0000256" key="10">
    <source>
        <dbReference type="ARBA" id="ARBA00023172"/>
    </source>
</evidence>
<keyword evidence="3 13" id="KW-0540">Nuclease</keyword>
<dbReference type="GO" id="GO:0008821">
    <property type="term" value="F:crossover junction DNA endonuclease activity"/>
    <property type="evidence" value="ECO:0007669"/>
    <property type="project" value="UniProtKB-UniRule"/>
</dbReference>
<evidence type="ECO:0000256" key="1">
    <source>
        <dbReference type="ARBA" id="ARBA00009518"/>
    </source>
</evidence>
<dbReference type="SUPFAM" id="SSF53098">
    <property type="entry name" value="Ribonuclease H-like"/>
    <property type="match status" value="1"/>
</dbReference>
<sequence>MSVIIGIDPGSRITGYGVIRFEAGRLSYVASGCVRITAEGLPLRLKQIQDALHELVAWHKPDEAAIERVFMARNADSALKLGQARGVAIVTLASHGLDVAEYAAKEVKQAVVGKGSADKVQVQHMVMALLKLPGLPQADAADALGIAICHAHRSASATRIQEQQLRSYTGRVRG</sequence>
<dbReference type="GO" id="GO:0006281">
    <property type="term" value="P:DNA repair"/>
    <property type="evidence" value="ECO:0007669"/>
    <property type="project" value="UniProtKB-UniRule"/>
</dbReference>
<dbReference type="GO" id="GO:0048476">
    <property type="term" value="C:Holliday junction resolvase complex"/>
    <property type="evidence" value="ECO:0007669"/>
    <property type="project" value="UniProtKB-UniRule"/>
</dbReference>
<evidence type="ECO:0000256" key="3">
    <source>
        <dbReference type="ARBA" id="ARBA00022722"/>
    </source>
</evidence>